<organism evidence="2 3">
    <name type="scientific">Mycolicibacterium tokaiense</name>
    <dbReference type="NCBI Taxonomy" id="39695"/>
    <lineage>
        <taxon>Bacteria</taxon>
        <taxon>Bacillati</taxon>
        <taxon>Actinomycetota</taxon>
        <taxon>Actinomycetes</taxon>
        <taxon>Mycobacteriales</taxon>
        <taxon>Mycobacteriaceae</taxon>
        <taxon>Mycolicibacterium</taxon>
    </lineage>
</organism>
<reference evidence="2 3" key="1">
    <citation type="submission" date="2018-06" db="EMBL/GenBank/DDBJ databases">
        <authorList>
            <consortium name="Pathogen Informatics"/>
            <person name="Doyle S."/>
        </authorList>
    </citation>
    <scope>NUCLEOTIDE SEQUENCE [LARGE SCALE GENOMIC DNA]</scope>
    <source>
        <strain evidence="2 3">NCTC10821</strain>
    </source>
</reference>
<evidence type="ECO:0000313" key="2">
    <source>
        <dbReference type="EMBL" id="STZ57189.1"/>
    </source>
</evidence>
<dbReference type="Pfam" id="PF02720">
    <property type="entry name" value="DUF222"/>
    <property type="match status" value="1"/>
</dbReference>
<protein>
    <submittedName>
        <fullName evidence="2">Protein of uncharacterized function DUF222</fullName>
    </submittedName>
</protein>
<dbReference type="InterPro" id="IPR003615">
    <property type="entry name" value="HNH_nuc"/>
</dbReference>
<dbReference type="AlphaFoldDB" id="A0A378T8T0"/>
<feature type="domain" description="DUF222" evidence="1">
    <location>
        <begin position="43"/>
        <end position="365"/>
    </location>
</feature>
<gene>
    <name evidence="2" type="ORF">NCTC10821_00687</name>
</gene>
<dbReference type="InterPro" id="IPR003870">
    <property type="entry name" value="DUF222"/>
</dbReference>
<proteinExistence type="predicted"/>
<accession>A0A378T8T0</accession>
<dbReference type="EMBL" id="UGQT01000001">
    <property type="protein sequence ID" value="STZ57189.1"/>
    <property type="molecule type" value="Genomic_DNA"/>
</dbReference>
<keyword evidence="3" id="KW-1185">Reference proteome</keyword>
<evidence type="ECO:0000259" key="1">
    <source>
        <dbReference type="Pfam" id="PF02720"/>
    </source>
</evidence>
<dbReference type="RefSeq" id="WP_115277513.1">
    <property type="nucleotide sequence ID" value="NZ_UGQT01000001.1"/>
</dbReference>
<name>A0A378T8T0_9MYCO</name>
<sequence length="426" mass="46388">MGSSALEDKEAMLAALTQMETPQAQMNSLSIDAFTPLELLDLQQRRETLSWQQPVIDHKVYQRLTTECTPKQLGAKSFTKVLSTRLRISAAEASRRLKHAALLGPRVGLTGEPLAPLWPTVAHGQADGLISTEHITKITSFFHKLPQAIDAPTRDGAETELAKHACRLTVDGFVTAANHLAYLLNQDGIFSDADRVAQSYFHHGKQDADGLIPVKGKLTPEAWALMEPIIEQHAAPGMCNPTDENPCVTGTPSEEQTRADTRTQGQRNHDALMWICRQLLSTTPVGTINGLPANVIIVANLTDLEQGTGHGITAGGTRLPISDVLKLAAHSRPWLALFDGNGLPLHFGRSRRTASMAQRLMLLAKHRGCTMPGCTASAYRSQVHHANTDWQHGGQTDIDELTLACGPDNRMVDALGWSTRNRPQTG</sequence>
<evidence type="ECO:0000313" key="3">
    <source>
        <dbReference type="Proteomes" id="UP000254978"/>
    </source>
</evidence>
<dbReference type="CDD" id="cd00085">
    <property type="entry name" value="HNHc"/>
    <property type="match status" value="1"/>
</dbReference>
<dbReference type="Proteomes" id="UP000254978">
    <property type="component" value="Unassembled WGS sequence"/>
</dbReference>
<dbReference type="OrthoDB" id="4774865at2"/>